<evidence type="ECO:0000313" key="1">
    <source>
        <dbReference type="EMBL" id="MBC1178999.1"/>
    </source>
</evidence>
<sequence>MPVYPAPVYIPKRGQTASIIAAQYSPNTAADAQLNILRNATGLGDPFYGPIVQRIDRIFQQMGVVEEGCKERLVCSMYKNPARFSPHSNFISAELSRDTHELQKPTSTNPAVIRFYKYVQAAREGQDQGDCIRTYPQCPINTER</sequence>
<name>A0A1B0C8P2_LUTLO</name>
<reference evidence="1" key="2">
    <citation type="journal article" date="2020" name="BMC">
        <title>Leishmania infection induces a limited differential gene expression in the sand fly midgut.</title>
        <authorList>
            <person name="Coutinho-Abreu I.V."/>
            <person name="Serafim T.D."/>
            <person name="Meneses C."/>
            <person name="Kamhawi S."/>
            <person name="Oliveira F."/>
            <person name="Valenzuela J.G."/>
        </authorList>
    </citation>
    <scope>NUCLEOTIDE SEQUENCE</scope>
    <source>
        <strain evidence="1">Jacobina</strain>
        <tissue evidence="1">Midgut</tissue>
    </source>
</reference>
<reference evidence="2" key="3">
    <citation type="submission" date="2020-05" db="UniProtKB">
        <authorList>
            <consortium name="EnsemblMetazoa"/>
        </authorList>
    </citation>
    <scope>IDENTIFICATION</scope>
    <source>
        <strain evidence="2">Jacobina</strain>
    </source>
</reference>
<dbReference type="EnsemblMetazoa" id="LLOJ000314-RA">
    <property type="protein sequence ID" value="LLOJ000314-PA"/>
    <property type="gene ID" value="LLOJ000314"/>
</dbReference>
<evidence type="ECO:0000313" key="2">
    <source>
        <dbReference type="EnsemblMetazoa" id="LLOJ000314-PA"/>
    </source>
</evidence>
<dbReference type="Proteomes" id="UP000092461">
    <property type="component" value="Unassembled WGS sequence"/>
</dbReference>
<dbReference type="InterPro" id="IPR006631">
    <property type="entry name" value="DM4_12"/>
</dbReference>
<reference evidence="3" key="1">
    <citation type="submission" date="2012-05" db="EMBL/GenBank/DDBJ databases">
        <title>Whole Genome Assembly of Lutzomyia longipalpis.</title>
        <authorList>
            <person name="Richards S."/>
            <person name="Qu C."/>
            <person name="Dillon R."/>
            <person name="Worley K."/>
            <person name="Scherer S."/>
            <person name="Batterton M."/>
            <person name="Taylor A."/>
            <person name="Hawes A."/>
            <person name="Hernandez B."/>
            <person name="Kovar C."/>
            <person name="Mandapat C."/>
            <person name="Pham C."/>
            <person name="Qu C."/>
            <person name="Jing C."/>
            <person name="Bess C."/>
            <person name="Bandaranaike D."/>
            <person name="Ngo D."/>
            <person name="Ongeri F."/>
            <person name="Arias F."/>
            <person name="Lara F."/>
            <person name="Weissenberger G."/>
            <person name="Kamau G."/>
            <person name="Han H."/>
            <person name="Shen H."/>
            <person name="Dinh H."/>
            <person name="Khalil I."/>
            <person name="Jones J."/>
            <person name="Shafer J."/>
            <person name="Jayaseelan J."/>
            <person name="Quiroz J."/>
            <person name="Blankenburg K."/>
            <person name="Nguyen L."/>
            <person name="Jackson L."/>
            <person name="Francisco L."/>
            <person name="Tang L.-Y."/>
            <person name="Pu L.-L."/>
            <person name="Perales L."/>
            <person name="Lorensuhewa L."/>
            <person name="Munidasa M."/>
            <person name="Coyle M."/>
            <person name="Taylor M."/>
            <person name="Puazo M."/>
            <person name="Firestine M."/>
            <person name="Scheel M."/>
            <person name="Javaid M."/>
            <person name="Wang M."/>
            <person name="Li M."/>
            <person name="Tabassum N."/>
            <person name="Saada N."/>
            <person name="Osuji N."/>
            <person name="Aqrawi P."/>
            <person name="Fu Q."/>
            <person name="Thornton R."/>
            <person name="Raj R."/>
            <person name="Goodspeed R."/>
            <person name="Mata R."/>
            <person name="Najjar R."/>
            <person name="Gubbala S."/>
            <person name="Lee S."/>
            <person name="Denson S."/>
            <person name="Patil S."/>
            <person name="Macmil S."/>
            <person name="Qi S."/>
            <person name="Matskevitch T."/>
            <person name="Palculict T."/>
            <person name="Mathew T."/>
            <person name="Vee V."/>
            <person name="Velamala V."/>
            <person name="Korchina V."/>
            <person name="Cai W."/>
            <person name="Liu W."/>
            <person name="Dai W."/>
            <person name="Zou X."/>
            <person name="Zhu Y."/>
            <person name="Zhang Y."/>
            <person name="Wu Y.-Q."/>
            <person name="Xin Y."/>
            <person name="Nazarath L."/>
            <person name="Kovar C."/>
            <person name="Han Y."/>
            <person name="Muzny D."/>
            <person name="Gibbs R."/>
        </authorList>
    </citation>
    <scope>NUCLEOTIDE SEQUENCE [LARGE SCALE GENOMIC DNA]</scope>
    <source>
        <strain evidence="3">Jacobina</strain>
    </source>
</reference>
<dbReference type="EMBL" id="AJWK01001200">
    <property type="status" value="NOT_ANNOTATED_CDS"/>
    <property type="molecule type" value="Genomic_DNA"/>
</dbReference>
<dbReference type="AlphaFoldDB" id="A0A1B0C8P2"/>
<proteinExistence type="predicted"/>
<dbReference type="VEuPathDB" id="VectorBase:LLONM1_007842"/>
<dbReference type="EMBL" id="GITU01010296">
    <property type="protein sequence ID" value="MBC1178999.1"/>
    <property type="molecule type" value="Transcribed_RNA"/>
</dbReference>
<protein>
    <submittedName>
        <fullName evidence="1 2">Uncharacterized protein</fullName>
    </submittedName>
</protein>
<dbReference type="Pfam" id="PF07841">
    <property type="entry name" value="DM4_12"/>
    <property type="match status" value="1"/>
</dbReference>
<keyword evidence="3" id="KW-1185">Reference proteome</keyword>
<accession>A0A1B0C8P2</accession>
<organism evidence="2 3">
    <name type="scientific">Lutzomyia longipalpis</name>
    <name type="common">Sand fly</name>
    <dbReference type="NCBI Taxonomy" id="7200"/>
    <lineage>
        <taxon>Eukaryota</taxon>
        <taxon>Metazoa</taxon>
        <taxon>Ecdysozoa</taxon>
        <taxon>Arthropoda</taxon>
        <taxon>Hexapoda</taxon>
        <taxon>Insecta</taxon>
        <taxon>Pterygota</taxon>
        <taxon>Neoptera</taxon>
        <taxon>Endopterygota</taxon>
        <taxon>Diptera</taxon>
        <taxon>Nematocera</taxon>
        <taxon>Psychodoidea</taxon>
        <taxon>Psychodidae</taxon>
        <taxon>Lutzomyia</taxon>
        <taxon>Lutzomyia</taxon>
    </lineage>
</organism>
<evidence type="ECO:0000313" key="3">
    <source>
        <dbReference type="Proteomes" id="UP000092461"/>
    </source>
</evidence>
<dbReference type="VEuPathDB" id="VectorBase:LLOJ000314"/>